<evidence type="ECO:0000313" key="1">
    <source>
        <dbReference type="EMBL" id="KAK7489662.1"/>
    </source>
</evidence>
<protein>
    <recommendedName>
        <fullName evidence="3">Secreted protein</fullName>
    </recommendedName>
</protein>
<evidence type="ECO:0008006" key="3">
    <source>
        <dbReference type="Google" id="ProtNLM"/>
    </source>
</evidence>
<dbReference type="Proteomes" id="UP001519460">
    <property type="component" value="Unassembled WGS sequence"/>
</dbReference>
<name>A0ABD0KQW5_9CAEN</name>
<organism evidence="1 2">
    <name type="scientific">Batillaria attramentaria</name>
    <dbReference type="NCBI Taxonomy" id="370345"/>
    <lineage>
        <taxon>Eukaryota</taxon>
        <taxon>Metazoa</taxon>
        <taxon>Spiralia</taxon>
        <taxon>Lophotrochozoa</taxon>
        <taxon>Mollusca</taxon>
        <taxon>Gastropoda</taxon>
        <taxon>Caenogastropoda</taxon>
        <taxon>Sorbeoconcha</taxon>
        <taxon>Cerithioidea</taxon>
        <taxon>Batillariidae</taxon>
        <taxon>Batillaria</taxon>
    </lineage>
</organism>
<dbReference type="AlphaFoldDB" id="A0ABD0KQW5"/>
<evidence type="ECO:0000313" key="2">
    <source>
        <dbReference type="Proteomes" id="UP001519460"/>
    </source>
</evidence>
<gene>
    <name evidence="1" type="ORF">BaRGS_00019057</name>
</gene>
<keyword evidence="2" id="KW-1185">Reference proteome</keyword>
<proteinExistence type="predicted"/>
<accession>A0ABD0KQW5</accession>
<comment type="caution">
    <text evidence="1">The sequence shown here is derived from an EMBL/GenBank/DDBJ whole genome shotgun (WGS) entry which is preliminary data.</text>
</comment>
<reference evidence="1 2" key="1">
    <citation type="journal article" date="2023" name="Sci. Data">
        <title>Genome assembly of the Korean intertidal mud-creeper Batillaria attramentaria.</title>
        <authorList>
            <person name="Patra A.K."/>
            <person name="Ho P.T."/>
            <person name="Jun S."/>
            <person name="Lee S.J."/>
            <person name="Kim Y."/>
            <person name="Won Y.J."/>
        </authorList>
    </citation>
    <scope>NUCLEOTIDE SEQUENCE [LARGE SCALE GENOMIC DNA]</scope>
    <source>
        <strain evidence="1">Wonlab-2016</strain>
    </source>
</reference>
<dbReference type="EMBL" id="JACVVK020000135">
    <property type="protein sequence ID" value="KAK7489662.1"/>
    <property type="molecule type" value="Genomic_DNA"/>
</dbReference>
<sequence>MLLLSLSLIELKMAAINVVFVQVVLKTDTPAPKMCYRSFTVATRGSSPSTLFCRNTELDRKKSKSEKISKLCITGVTDSCFGQRGVDARAARLALLDYDFSGRCMDFCVLVASLFIRYWRGAGVTFGRLFLCHDQFGSV</sequence>